<dbReference type="Proteomes" id="UP001303046">
    <property type="component" value="Unassembled WGS sequence"/>
</dbReference>
<reference evidence="1 2" key="1">
    <citation type="submission" date="2023-08" db="EMBL/GenBank/DDBJ databases">
        <title>A Necator americanus chromosomal reference genome.</title>
        <authorList>
            <person name="Ilik V."/>
            <person name="Petrzelkova K.J."/>
            <person name="Pardy F."/>
            <person name="Fuh T."/>
            <person name="Niatou-Singa F.S."/>
            <person name="Gouil Q."/>
            <person name="Baker L."/>
            <person name="Ritchie M.E."/>
            <person name="Jex A.R."/>
            <person name="Gazzola D."/>
            <person name="Li H."/>
            <person name="Toshio Fujiwara R."/>
            <person name="Zhan B."/>
            <person name="Aroian R.V."/>
            <person name="Pafco B."/>
            <person name="Schwarz E.M."/>
        </authorList>
    </citation>
    <scope>NUCLEOTIDE SEQUENCE [LARGE SCALE GENOMIC DNA]</scope>
    <source>
        <strain evidence="1 2">Aroian</strain>
        <tissue evidence="1">Whole animal</tissue>
    </source>
</reference>
<protein>
    <submittedName>
        <fullName evidence="1">Uncharacterized protein</fullName>
    </submittedName>
</protein>
<keyword evidence="2" id="KW-1185">Reference proteome</keyword>
<proteinExistence type="predicted"/>
<evidence type="ECO:0000313" key="1">
    <source>
        <dbReference type="EMBL" id="KAK6752310.1"/>
    </source>
</evidence>
<accession>A0ABR1DQQ8</accession>
<dbReference type="InterPro" id="IPR042097">
    <property type="entry name" value="Aminopeptidase_N-like_N_sf"/>
</dbReference>
<dbReference type="Gene3D" id="2.60.40.1730">
    <property type="entry name" value="tricorn interacting facor f3 domain"/>
    <property type="match status" value="1"/>
</dbReference>
<evidence type="ECO:0000313" key="2">
    <source>
        <dbReference type="Proteomes" id="UP001303046"/>
    </source>
</evidence>
<dbReference type="EMBL" id="JAVFWL010000004">
    <property type="protein sequence ID" value="KAK6752310.1"/>
    <property type="molecule type" value="Genomic_DNA"/>
</dbReference>
<name>A0ABR1DQQ8_NECAM</name>
<sequence>MLLNIVWNVAVSYNLRIKIYLPFYVDFPPEKNLTTDGEVTIDILVREPTNSIVLNQNGLAIISDRCELHSVGGSLFLILINQFSEETMPFKLKKKTFAMSRILYINV</sequence>
<gene>
    <name evidence="1" type="primary">Necator_chrIV.g16917</name>
    <name evidence="1" type="ORF">RB195_003619</name>
</gene>
<organism evidence="1 2">
    <name type="scientific">Necator americanus</name>
    <name type="common">Human hookworm</name>
    <dbReference type="NCBI Taxonomy" id="51031"/>
    <lineage>
        <taxon>Eukaryota</taxon>
        <taxon>Metazoa</taxon>
        <taxon>Ecdysozoa</taxon>
        <taxon>Nematoda</taxon>
        <taxon>Chromadorea</taxon>
        <taxon>Rhabditida</taxon>
        <taxon>Rhabditina</taxon>
        <taxon>Rhabditomorpha</taxon>
        <taxon>Strongyloidea</taxon>
        <taxon>Ancylostomatidae</taxon>
        <taxon>Bunostominae</taxon>
        <taxon>Necator</taxon>
    </lineage>
</organism>
<dbReference type="SUPFAM" id="SSF63737">
    <property type="entry name" value="Leukotriene A4 hydrolase N-terminal domain"/>
    <property type="match status" value="1"/>
</dbReference>
<comment type="caution">
    <text evidence="1">The sequence shown here is derived from an EMBL/GenBank/DDBJ whole genome shotgun (WGS) entry which is preliminary data.</text>
</comment>